<protein>
    <submittedName>
        <fullName evidence="1">Uncharacterized protein</fullName>
    </submittedName>
</protein>
<reference evidence="2" key="1">
    <citation type="journal article" date="2019" name="Int. J. Syst. Evol. Microbiol.">
        <title>The Global Catalogue of Microorganisms (GCM) 10K type strain sequencing project: providing services to taxonomists for standard genome sequencing and annotation.</title>
        <authorList>
            <consortium name="The Broad Institute Genomics Platform"/>
            <consortium name="The Broad Institute Genome Sequencing Center for Infectious Disease"/>
            <person name="Wu L."/>
            <person name="Ma J."/>
        </authorList>
    </citation>
    <scope>NUCLEOTIDE SEQUENCE [LARGE SCALE GENOMIC DNA]</scope>
    <source>
        <strain evidence="2">JCM 4816</strain>
    </source>
</reference>
<sequence>MLNHDDSMPWGRVWKGVGVAGEYGPYVLYGPGGRTRGRGRRAAAGPPQVRLSRTRAAVVFTATGSRSIV</sequence>
<evidence type="ECO:0000313" key="2">
    <source>
        <dbReference type="Proteomes" id="UP001501455"/>
    </source>
</evidence>
<dbReference type="Proteomes" id="UP001501455">
    <property type="component" value="Unassembled WGS sequence"/>
</dbReference>
<proteinExistence type="predicted"/>
<gene>
    <name evidence="1" type="ORF">GCM10019016_011820</name>
</gene>
<accession>A0ABP6THS9</accession>
<organism evidence="1 2">
    <name type="scientific">Streptomyces prasinosporus</name>
    <dbReference type="NCBI Taxonomy" id="68256"/>
    <lineage>
        <taxon>Bacteria</taxon>
        <taxon>Bacillati</taxon>
        <taxon>Actinomycetota</taxon>
        <taxon>Actinomycetes</taxon>
        <taxon>Kitasatosporales</taxon>
        <taxon>Streptomycetaceae</taxon>
        <taxon>Streptomyces</taxon>
        <taxon>Streptomyces albogriseolus group</taxon>
    </lineage>
</organism>
<comment type="caution">
    <text evidence="1">The sequence shown here is derived from an EMBL/GenBank/DDBJ whole genome shotgun (WGS) entry which is preliminary data.</text>
</comment>
<name>A0ABP6THS9_9ACTN</name>
<keyword evidence="2" id="KW-1185">Reference proteome</keyword>
<dbReference type="EMBL" id="BAAAXF010000014">
    <property type="protein sequence ID" value="GAA3494083.1"/>
    <property type="molecule type" value="Genomic_DNA"/>
</dbReference>
<evidence type="ECO:0000313" key="1">
    <source>
        <dbReference type="EMBL" id="GAA3494083.1"/>
    </source>
</evidence>